<keyword evidence="7" id="KW-1185">Reference proteome</keyword>
<name>A0AAN5I0X0_9BILA</name>
<proteinExistence type="predicted"/>
<dbReference type="GO" id="GO:0004930">
    <property type="term" value="F:G protein-coupled receptor activity"/>
    <property type="evidence" value="ECO:0007669"/>
    <property type="project" value="InterPro"/>
</dbReference>
<dbReference type="Gene3D" id="1.20.1070.10">
    <property type="entry name" value="Rhodopsin 7-helix transmembrane proteins"/>
    <property type="match status" value="1"/>
</dbReference>
<feature type="transmembrane region" description="Helical" evidence="5">
    <location>
        <begin position="21"/>
        <end position="40"/>
    </location>
</feature>
<keyword evidence="4 5" id="KW-0472">Membrane</keyword>
<dbReference type="Pfam" id="PF10320">
    <property type="entry name" value="7TM_GPCR_Srsx"/>
    <property type="match status" value="1"/>
</dbReference>
<dbReference type="InterPro" id="IPR000276">
    <property type="entry name" value="GPCR_Rhodpsn"/>
</dbReference>
<evidence type="ECO:0000256" key="4">
    <source>
        <dbReference type="ARBA" id="ARBA00023136"/>
    </source>
</evidence>
<dbReference type="PANTHER" id="PTHR23360">
    <property type="entry name" value="G-PROTEIN COUPLED RECEPTORS FAMILY 1 PROFILE DOMAIN-CONTAINING PROTEIN-RELATED"/>
    <property type="match status" value="1"/>
</dbReference>
<feature type="non-terminal residue" evidence="6">
    <location>
        <position position="1"/>
    </location>
</feature>
<evidence type="ECO:0000256" key="5">
    <source>
        <dbReference type="SAM" id="Phobius"/>
    </source>
</evidence>
<dbReference type="GO" id="GO:0016020">
    <property type="term" value="C:membrane"/>
    <property type="evidence" value="ECO:0007669"/>
    <property type="project" value="UniProtKB-SubCell"/>
</dbReference>
<feature type="non-terminal residue" evidence="6">
    <location>
        <position position="174"/>
    </location>
</feature>
<keyword evidence="3 5" id="KW-1133">Transmembrane helix</keyword>
<dbReference type="InterPro" id="IPR019424">
    <property type="entry name" value="7TM_GPCR_Srsx"/>
</dbReference>
<sequence>DRLMAVMSPIRYKTLPQWVHGALIIAALLYAFIITGIGAFDMGRSTVVAVCMPPTAFNPFSRLIWIGASFLLGLFTLFVYAIAQYKCARMGREYSHLKSMGISANSFDSGTVEKTNRNSYIRLQRMLNSLTVVILVYASTWFLTVCALFVTQLWARDTDLARTIESHLAWLVIA</sequence>
<evidence type="ECO:0000256" key="1">
    <source>
        <dbReference type="ARBA" id="ARBA00004370"/>
    </source>
</evidence>
<comment type="subcellular location">
    <subcellularLocation>
        <location evidence="1">Membrane</location>
    </subcellularLocation>
</comment>
<feature type="transmembrane region" description="Helical" evidence="5">
    <location>
        <begin position="60"/>
        <end position="83"/>
    </location>
</feature>
<evidence type="ECO:0000313" key="7">
    <source>
        <dbReference type="Proteomes" id="UP001328107"/>
    </source>
</evidence>
<dbReference type="EMBL" id="BTRK01000004">
    <property type="protein sequence ID" value="GMR47847.1"/>
    <property type="molecule type" value="Genomic_DNA"/>
</dbReference>
<reference evidence="7" key="1">
    <citation type="submission" date="2022-10" db="EMBL/GenBank/DDBJ databases">
        <title>Genome assembly of Pristionchus species.</title>
        <authorList>
            <person name="Yoshida K."/>
            <person name="Sommer R.J."/>
        </authorList>
    </citation>
    <scope>NUCLEOTIDE SEQUENCE [LARGE SCALE GENOMIC DNA]</scope>
    <source>
        <strain evidence="7">RS5460</strain>
    </source>
</reference>
<keyword evidence="2 5" id="KW-0812">Transmembrane</keyword>
<feature type="transmembrane region" description="Helical" evidence="5">
    <location>
        <begin position="127"/>
        <end position="150"/>
    </location>
</feature>
<dbReference type="PANTHER" id="PTHR23360:SF16">
    <property type="entry name" value="G-PROTEIN COUPLED RECEPTORS FAMILY 1 PROFILE DOMAIN-CONTAINING PROTEIN"/>
    <property type="match status" value="1"/>
</dbReference>
<evidence type="ECO:0000313" key="6">
    <source>
        <dbReference type="EMBL" id="GMR47847.1"/>
    </source>
</evidence>
<comment type="caution">
    <text evidence="6">The sequence shown here is derived from an EMBL/GenBank/DDBJ whole genome shotgun (WGS) entry which is preliminary data.</text>
</comment>
<dbReference type="SMART" id="SM01381">
    <property type="entry name" value="7TM_GPCR_Srsx"/>
    <property type="match status" value="1"/>
</dbReference>
<accession>A0AAN5I0X0</accession>
<evidence type="ECO:0000256" key="2">
    <source>
        <dbReference type="ARBA" id="ARBA00022692"/>
    </source>
</evidence>
<organism evidence="6 7">
    <name type="scientific">Pristionchus mayeri</name>
    <dbReference type="NCBI Taxonomy" id="1317129"/>
    <lineage>
        <taxon>Eukaryota</taxon>
        <taxon>Metazoa</taxon>
        <taxon>Ecdysozoa</taxon>
        <taxon>Nematoda</taxon>
        <taxon>Chromadorea</taxon>
        <taxon>Rhabditida</taxon>
        <taxon>Rhabditina</taxon>
        <taxon>Diplogasteromorpha</taxon>
        <taxon>Diplogasteroidea</taxon>
        <taxon>Neodiplogasteridae</taxon>
        <taxon>Pristionchus</taxon>
    </lineage>
</organism>
<evidence type="ECO:0008006" key="8">
    <source>
        <dbReference type="Google" id="ProtNLM"/>
    </source>
</evidence>
<dbReference type="AlphaFoldDB" id="A0AAN5I0X0"/>
<evidence type="ECO:0000256" key="3">
    <source>
        <dbReference type="ARBA" id="ARBA00022989"/>
    </source>
</evidence>
<dbReference type="InterPro" id="IPR047130">
    <property type="entry name" value="7TM_GPCR_Srsx_nematod"/>
</dbReference>
<dbReference type="Proteomes" id="UP001328107">
    <property type="component" value="Unassembled WGS sequence"/>
</dbReference>
<gene>
    <name evidence="6" type="ORF">PMAYCL1PPCAC_18042</name>
</gene>
<protein>
    <recommendedName>
        <fullName evidence="8">G protein-coupled receptor</fullName>
    </recommendedName>
</protein>